<dbReference type="EMBL" id="PQXH01000135">
    <property type="protein sequence ID" value="TGO10447.1"/>
    <property type="molecule type" value="Genomic_DNA"/>
</dbReference>
<sequence length="71" mass="7823">MSCHKGKQACRNSNSKDMEEGGDTKDAGEGEKEVAPFNDGASSKFNTKQQQQQQHHGKTRTEKQSRVGTDI</sequence>
<evidence type="ECO:0000313" key="2">
    <source>
        <dbReference type="EMBL" id="TGO10447.1"/>
    </source>
</evidence>
<feature type="region of interest" description="Disordered" evidence="1">
    <location>
        <begin position="1"/>
        <end position="71"/>
    </location>
</feature>
<protein>
    <submittedName>
        <fullName evidence="2">Uncharacterized protein</fullName>
    </submittedName>
</protein>
<gene>
    <name evidence="2" type="ORF">BTUL_0135g00320</name>
</gene>
<dbReference type="Proteomes" id="UP000297777">
    <property type="component" value="Unassembled WGS sequence"/>
</dbReference>
<accession>A0A4Z1EN74</accession>
<keyword evidence="3" id="KW-1185">Reference proteome</keyword>
<reference evidence="2 3" key="1">
    <citation type="submission" date="2017-12" db="EMBL/GenBank/DDBJ databases">
        <title>Comparative genomics of Botrytis spp.</title>
        <authorList>
            <person name="Valero-Jimenez C.A."/>
            <person name="Tapia P."/>
            <person name="Veloso J."/>
            <person name="Silva-Moreno E."/>
            <person name="Staats M."/>
            <person name="Valdes J.H."/>
            <person name="Van Kan J.A.L."/>
        </authorList>
    </citation>
    <scope>NUCLEOTIDE SEQUENCE [LARGE SCALE GENOMIC DNA]</scope>
    <source>
        <strain evidence="2 3">Bt9001</strain>
    </source>
</reference>
<organism evidence="2 3">
    <name type="scientific">Botrytis tulipae</name>
    <dbReference type="NCBI Taxonomy" id="87230"/>
    <lineage>
        <taxon>Eukaryota</taxon>
        <taxon>Fungi</taxon>
        <taxon>Dikarya</taxon>
        <taxon>Ascomycota</taxon>
        <taxon>Pezizomycotina</taxon>
        <taxon>Leotiomycetes</taxon>
        <taxon>Helotiales</taxon>
        <taxon>Sclerotiniaceae</taxon>
        <taxon>Botrytis</taxon>
    </lineage>
</organism>
<proteinExistence type="predicted"/>
<evidence type="ECO:0000313" key="3">
    <source>
        <dbReference type="Proteomes" id="UP000297777"/>
    </source>
</evidence>
<evidence type="ECO:0000256" key="1">
    <source>
        <dbReference type="SAM" id="MobiDB-lite"/>
    </source>
</evidence>
<comment type="caution">
    <text evidence="2">The sequence shown here is derived from an EMBL/GenBank/DDBJ whole genome shotgun (WGS) entry which is preliminary data.</text>
</comment>
<feature type="compositionally biased region" description="Basic and acidic residues" evidence="1">
    <location>
        <begin position="14"/>
        <end position="34"/>
    </location>
</feature>
<dbReference type="AlphaFoldDB" id="A0A4Z1EN74"/>
<name>A0A4Z1EN74_9HELO</name>